<protein>
    <recommendedName>
        <fullName evidence="4">G-protein coupled receptors family 3 profile domain-containing protein</fullName>
    </recommendedName>
</protein>
<evidence type="ECO:0000313" key="3">
    <source>
        <dbReference type="Proteomes" id="UP000266861"/>
    </source>
</evidence>
<feature type="transmembrane region" description="Helical" evidence="1">
    <location>
        <begin position="36"/>
        <end position="58"/>
    </location>
</feature>
<dbReference type="EMBL" id="PQFF01000020">
    <property type="protein sequence ID" value="RHZ88445.1"/>
    <property type="molecule type" value="Genomic_DNA"/>
</dbReference>
<sequence length="337" mass="37254">MSVAEIAVFSTAAIISIACTGLMGYYTYLIPSKLRITCLFCVPLHLSILLLGFTRAFFDIPELKWYNNSYLLLTSIYSSALVICIMDIGKSKFYLKNNYNTPLYKSAIIFLFAGNLTCVSSLVLVMLEGDPLLIKLGFSITVISFMISGCIAFAYSFAPIISTIKYKPTNRNLININNSKKSNYRKKQLNPRHAAIGIYYIIALGTMAILSMTCHIILQIYGPASFQWHFVTFADVVIRFGVIMVVGMPPSKKLLKFIQNKLFGMNALNTSIRERGVISSGIVELERSHCGSYNGGIGGGSYNFGGGGIGGSNSAWHNVNDLEKPIELKTTDHFLFK</sequence>
<keyword evidence="3" id="KW-1185">Reference proteome</keyword>
<evidence type="ECO:0000256" key="1">
    <source>
        <dbReference type="SAM" id="Phobius"/>
    </source>
</evidence>
<evidence type="ECO:0000313" key="2">
    <source>
        <dbReference type="EMBL" id="RHZ88445.1"/>
    </source>
</evidence>
<proteinExistence type="predicted"/>
<gene>
    <name evidence="2" type="ORF">Glove_22g169</name>
</gene>
<feature type="transmembrane region" description="Helical" evidence="1">
    <location>
        <begin position="108"/>
        <end position="127"/>
    </location>
</feature>
<feature type="transmembrane region" description="Helical" evidence="1">
    <location>
        <begin position="226"/>
        <end position="246"/>
    </location>
</feature>
<name>A0A397JJB6_9GLOM</name>
<organism evidence="2 3">
    <name type="scientific">Diversispora epigaea</name>
    <dbReference type="NCBI Taxonomy" id="1348612"/>
    <lineage>
        <taxon>Eukaryota</taxon>
        <taxon>Fungi</taxon>
        <taxon>Fungi incertae sedis</taxon>
        <taxon>Mucoromycota</taxon>
        <taxon>Glomeromycotina</taxon>
        <taxon>Glomeromycetes</taxon>
        <taxon>Diversisporales</taxon>
        <taxon>Diversisporaceae</taxon>
        <taxon>Diversispora</taxon>
    </lineage>
</organism>
<feature type="transmembrane region" description="Helical" evidence="1">
    <location>
        <begin position="133"/>
        <end position="158"/>
    </location>
</feature>
<feature type="transmembrane region" description="Helical" evidence="1">
    <location>
        <begin position="70"/>
        <end position="88"/>
    </location>
</feature>
<feature type="transmembrane region" description="Helical" evidence="1">
    <location>
        <begin position="194"/>
        <end position="220"/>
    </location>
</feature>
<comment type="caution">
    <text evidence="2">The sequence shown here is derived from an EMBL/GenBank/DDBJ whole genome shotgun (WGS) entry which is preliminary data.</text>
</comment>
<dbReference type="AlphaFoldDB" id="A0A397JJB6"/>
<dbReference type="OrthoDB" id="2332646at2759"/>
<keyword evidence="1" id="KW-0472">Membrane</keyword>
<keyword evidence="1" id="KW-0812">Transmembrane</keyword>
<dbReference type="Proteomes" id="UP000266861">
    <property type="component" value="Unassembled WGS sequence"/>
</dbReference>
<evidence type="ECO:0008006" key="4">
    <source>
        <dbReference type="Google" id="ProtNLM"/>
    </source>
</evidence>
<keyword evidence="1" id="KW-1133">Transmembrane helix</keyword>
<feature type="transmembrane region" description="Helical" evidence="1">
    <location>
        <begin position="6"/>
        <end position="29"/>
    </location>
</feature>
<accession>A0A397JJB6</accession>
<reference evidence="2 3" key="1">
    <citation type="submission" date="2018-08" db="EMBL/GenBank/DDBJ databases">
        <title>Genome and evolution of the arbuscular mycorrhizal fungus Diversispora epigaea (formerly Glomus versiforme) and its bacterial endosymbionts.</title>
        <authorList>
            <person name="Sun X."/>
            <person name="Fei Z."/>
            <person name="Harrison M."/>
        </authorList>
    </citation>
    <scope>NUCLEOTIDE SEQUENCE [LARGE SCALE GENOMIC DNA]</scope>
    <source>
        <strain evidence="2 3">IT104</strain>
    </source>
</reference>